<comment type="caution">
    <text evidence="1">The sequence shown here is derived from an EMBL/GenBank/DDBJ whole genome shotgun (WGS) entry which is preliminary data.</text>
</comment>
<sequence length="87" mass="9590">MASTVAFLRYMAHEQPVFLWSCILGGAGKPITLALSPVRSIHYLPPRPGIAHVPRFRPNHDPDRAQFPPQVFGLHAPATSPHHLSHA</sequence>
<protein>
    <submittedName>
        <fullName evidence="1">Uncharacterized protein</fullName>
    </submittedName>
</protein>
<evidence type="ECO:0000313" key="2">
    <source>
        <dbReference type="Proteomes" id="UP000268093"/>
    </source>
</evidence>
<reference evidence="1 2" key="1">
    <citation type="journal article" date="2018" name="New Phytol.">
        <title>Phylogenomics of Endogonaceae and evolution of mycorrhizas within Mucoromycota.</title>
        <authorList>
            <person name="Chang Y."/>
            <person name="Desiro A."/>
            <person name="Na H."/>
            <person name="Sandor L."/>
            <person name="Lipzen A."/>
            <person name="Clum A."/>
            <person name="Barry K."/>
            <person name="Grigoriev I.V."/>
            <person name="Martin F.M."/>
            <person name="Stajich J.E."/>
            <person name="Smith M.E."/>
            <person name="Bonito G."/>
            <person name="Spatafora J.W."/>
        </authorList>
    </citation>
    <scope>NUCLEOTIDE SEQUENCE [LARGE SCALE GENOMIC DNA]</scope>
    <source>
        <strain evidence="1 2">GMNB39</strain>
    </source>
</reference>
<evidence type="ECO:0000313" key="1">
    <source>
        <dbReference type="EMBL" id="RUP50921.1"/>
    </source>
</evidence>
<gene>
    <name evidence="1" type="ORF">BC936DRAFT_137124</name>
</gene>
<dbReference type="AlphaFoldDB" id="A0A433DJG8"/>
<accession>A0A433DJG8</accession>
<organism evidence="1 2">
    <name type="scientific">Jimgerdemannia flammicorona</name>
    <dbReference type="NCBI Taxonomy" id="994334"/>
    <lineage>
        <taxon>Eukaryota</taxon>
        <taxon>Fungi</taxon>
        <taxon>Fungi incertae sedis</taxon>
        <taxon>Mucoromycota</taxon>
        <taxon>Mucoromycotina</taxon>
        <taxon>Endogonomycetes</taxon>
        <taxon>Endogonales</taxon>
        <taxon>Endogonaceae</taxon>
        <taxon>Jimgerdemannia</taxon>
    </lineage>
</organism>
<dbReference type="Proteomes" id="UP000268093">
    <property type="component" value="Unassembled WGS sequence"/>
</dbReference>
<name>A0A433DJG8_9FUNG</name>
<proteinExistence type="predicted"/>
<dbReference type="OrthoDB" id="2093409at2759"/>
<dbReference type="EMBL" id="RBNI01001091">
    <property type="protein sequence ID" value="RUP50921.1"/>
    <property type="molecule type" value="Genomic_DNA"/>
</dbReference>
<keyword evidence="2" id="KW-1185">Reference proteome</keyword>